<evidence type="ECO:0000256" key="1">
    <source>
        <dbReference type="SAM" id="Coils"/>
    </source>
</evidence>
<dbReference type="InParanoid" id="G4TVW4"/>
<dbReference type="OrthoDB" id="3266451at2759"/>
<protein>
    <recommendedName>
        <fullName evidence="2">F-box domain-containing protein</fullName>
    </recommendedName>
</protein>
<feature type="domain" description="F-box" evidence="2">
    <location>
        <begin position="211"/>
        <end position="264"/>
    </location>
</feature>
<keyword evidence="4" id="KW-1185">Reference proteome</keyword>
<dbReference type="Gene3D" id="1.20.1280.50">
    <property type="match status" value="1"/>
</dbReference>
<feature type="coiled-coil region" evidence="1">
    <location>
        <begin position="51"/>
        <end position="85"/>
    </location>
</feature>
<evidence type="ECO:0000259" key="2">
    <source>
        <dbReference type="Pfam" id="PF12937"/>
    </source>
</evidence>
<sequence>MAKKKKSKISGSSTQEPPSITIPECYRWNLLPTARSQARLNQLTAAKGESLKMVEVEITATKKAIDESEAEIANLEKAISRTEYAADLMEKCLKSFKTAMSDASSLDGIPTEMIASAIGLKGFDLCETAALLTGSSSSTELKALSSMMSRWSSNVEKMKETRLEMKKELLGWRLERALHSDYLVQLEGHHDSLKEIINAIHATMSPIRKTPTEIWIKIFNYWIQDRDLIASHHNLPSPLLLGHVCSLWRQICLSTPHLWRRVDIHPFLLWPRPLLDITAGAKKATGSQSLEYVFFHQFRAYWGVQTEANPYQSWFDAPSGQLKRQDLTSSQEQLTNLPHLRLYLSPSAPLTVPTLSVNSTKKTYPLWEFRTTRPRLGRAADSVRVCGGVGYGECLAHKYFLRLNAEFEMSPFANQPIRII</sequence>
<gene>
    <name evidence="3" type="ORF">PIIN_09440</name>
</gene>
<dbReference type="Proteomes" id="UP000007148">
    <property type="component" value="Unassembled WGS sequence"/>
</dbReference>
<comment type="caution">
    <text evidence="3">The sequence shown here is derived from an EMBL/GenBank/DDBJ whole genome shotgun (WGS) entry which is preliminary data.</text>
</comment>
<dbReference type="HOGENOM" id="CLU_654019_0_0_1"/>
<name>G4TVW4_SERID</name>
<keyword evidence="1" id="KW-0175">Coiled coil</keyword>
<dbReference type="EMBL" id="CAFZ01000453">
    <property type="protein sequence ID" value="CCA75457.1"/>
    <property type="molecule type" value="Genomic_DNA"/>
</dbReference>
<dbReference type="STRING" id="1109443.G4TVW4"/>
<dbReference type="AlphaFoldDB" id="G4TVW4"/>
<organism evidence="3 4">
    <name type="scientific">Serendipita indica (strain DSM 11827)</name>
    <name type="common">Root endophyte fungus</name>
    <name type="synonym">Piriformospora indica</name>
    <dbReference type="NCBI Taxonomy" id="1109443"/>
    <lineage>
        <taxon>Eukaryota</taxon>
        <taxon>Fungi</taxon>
        <taxon>Dikarya</taxon>
        <taxon>Basidiomycota</taxon>
        <taxon>Agaricomycotina</taxon>
        <taxon>Agaricomycetes</taxon>
        <taxon>Sebacinales</taxon>
        <taxon>Serendipitaceae</taxon>
        <taxon>Serendipita</taxon>
    </lineage>
</organism>
<evidence type="ECO:0000313" key="3">
    <source>
        <dbReference type="EMBL" id="CCA75457.1"/>
    </source>
</evidence>
<dbReference type="Pfam" id="PF12937">
    <property type="entry name" value="F-box-like"/>
    <property type="match status" value="1"/>
</dbReference>
<reference evidence="3 4" key="1">
    <citation type="journal article" date="2011" name="PLoS Pathog.">
        <title>Endophytic Life Strategies Decoded by Genome and Transcriptome Analyses of the Mutualistic Root Symbiont Piriformospora indica.</title>
        <authorList>
            <person name="Zuccaro A."/>
            <person name="Lahrmann U."/>
            <person name="Guldener U."/>
            <person name="Langen G."/>
            <person name="Pfiffi S."/>
            <person name="Biedenkopf D."/>
            <person name="Wong P."/>
            <person name="Samans B."/>
            <person name="Grimm C."/>
            <person name="Basiewicz M."/>
            <person name="Murat C."/>
            <person name="Martin F."/>
            <person name="Kogel K.H."/>
        </authorList>
    </citation>
    <scope>NUCLEOTIDE SEQUENCE [LARGE SCALE GENOMIC DNA]</scope>
    <source>
        <strain evidence="3 4">DSM 11827</strain>
    </source>
</reference>
<evidence type="ECO:0000313" key="4">
    <source>
        <dbReference type="Proteomes" id="UP000007148"/>
    </source>
</evidence>
<accession>G4TVW4</accession>
<dbReference type="InterPro" id="IPR001810">
    <property type="entry name" value="F-box_dom"/>
</dbReference>
<proteinExistence type="predicted"/>